<dbReference type="EMBL" id="CM056777">
    <property type="protein sequence ID" value="KAJ8738054.1"/>
    <property type="molecule type" value="Genomic_DNA"/>
</dbReference>
<keyword evidence="2" id="KW-1185">Reference proteome</keyword>
<accession>A0ACC2RD01</accession>
<evidence type="ECO:0000313" key="2">
    <source>
        <dbReference type="Proteomes" id="UP001231649"/>
    </source>
</evidence>
<protein>
    <submittedName>
        <fullName evidence="1">Uncharacterized protein</fullName>
    </submittedName>
</protein>
<dbReference type="Proteomes" id="UP001231649">
    <property type="component" value="Chromosome 1"/>
</dbReference>
<evidence type="ECO:0000313" key="1">
    <source>
        <dbReference type="EMBL" id="KAJ8738054.1"/>
    </source>
</evidence>
<gene>
    <name evidence="1" type="ORF">PYW08_000649</name>
</gene>
<comment type="caution">
    <text evidence="1">The sequence shown here is derived from an EMBL/GenBank/DDBJ whole genome shotgun (WGS) entry which is preliminary data.</text>
</comment>
<name>A0ACC2RD01_9NEOP</name>
<sequence>MSTSPASSSSSSELSDYDSTSSLEIVVNPKKLREELEKELEAERKAAAAKGGPTYNDGSALKIGDDGRVRSGRIVRLERIIRARKMMKAQVMKNMAKHLEKPHVRKAYDYFRRDIPPENDLCSNLTRKKVSISADENRLCVKIERRSPLPY</sequence>
<proteinExistence type="predicted"/>
<organism evidence="1 2">
    <name type="scientific">Mythimna loreyi</name>
    <dbReference type="NCBI Taxonomy" id="667449"/>
    <lineage>
        <taxon>Eukaryota</taxon>
        <taxon>Metazoa</taxon>
        <taxon>Ecdysozoa</taxon>
        <taxon>Arthropoda</taxon>
        <taxon>Hexapoda</taxon>
        <taxon>Insecta</taxon>
        <taxon>Pterygota</taxon>
        <taxon>Neoptera</taxon>
        <taxon>Endopterygota</taxon>
        <taxon>Lepidoptera</taxon>
        <taxon>Glossata</taxon>
        <taxon>Ditrysia</taxon>
        <taxon>Noctuoidea</taxon>
        <taxon>Noctuidae</taxon>
        <taxon>Noctuinae</taxon>
        <taxon>Hadenini</taxon>
        <taxon>Mythimna</taxon>
    </lineage>
</organism>
<reference evidence="1" key="1">
    <citation type="submission" date="2023-03" db="EMBL/GenBank/DDBJ databases">
        <title>Chromosome-level genomes of two armyworms, Mythimna separata and Mythimna loreyi, provide insights into the biosynthesis and reception of sex pheromones.</title>
        <authorList>
            <person name="Zhao H."/>
        </authorList>
    </citation>
    <scope>NUCLEOTIDE SEQUENCE</scope>
    <source>
        <strain evidence="1">BeijingLab</strain>
    </source>
</reference>